<feature type="domain" description="Glycosyl transferase family 1" evidence="2">
    <location>
        <begin position="232"/>
        <end position="346"/>
    </location>
</feature>
<dbReference type="PANTHER" id="PTHR12526">
    <property type="entry name" value="GLYCOSYLTRANSFERASE"/>
    <property type="match status" value="1"/>
</dbReference>
<organism evidence="3 4">
    <name type="scientific">Nocardioides terrae</name>
    <dbReference type="NCBI Taxonomy" id="574651"/>
    <lineage>
        <taxon>Bacteria</taxon>
        <taxon>Bacillati</taxon>
        <taxon>Actinomycetota</taxon>
        <taxon>Actinomycetes</taxon>
        <taxon>Propionibacteriales</taxon>
        <taxon>Nocardioidaceae</taxon>
        <taxon>Nocardioides</taxon>
    </lineage>
</organism>
<dbReference type="Pfam" id="PF00534">
    <property type="entry name" value="Glycos_transf_1"/>
    <property type="match status" value="1"/>
</dbReference>
<dbReference type="Proteomes" id="UP000198832">
    <property type="component" value="Unassembled WGS sequence"/>
</dbReference>
<dbReference type="GO" id="GO:0016757">
    <property type="term" value="F:glycosyltransferase activity"/>
    <property type="evidence" value="ECO:0007669"/>
    <property type="project" value="InterPro"/>
</dbReference>
<evidence type="ECO:0000256" key="1">
    <source>
        <dbReference type="ARBA" id="ARBA00022679"/>
    </source>
</evidence>
<sequence length="410" mass="44955">MPPQGRLKILMGAYQCGPTGGPEAGAGWAFATAAAAEHDVWVICRKRFVPSIEHELSTRPDLTAHLRVVPLDPPGWVVRFLRRPFDIYWFYPLWQVLLSRTARRLHKEVGFDVAHHVTFANDWMPCGLTALNDVPLIWGPVGGASQAPFWRLREWLGVRGVVTELVRETLLRVPRRLWGDSAARHAHLVVAQNAEVAHRFRRSSNVTVEPNAALDLAALPNRLPRTGDGRGRTAIFVGRLIPLKGATLALQAIARSDLAGWHLDVYGDGPLRASLEGQARRLGVANRVAFHGHRDRLEVLEAMAAADVMLFPSMHDQAGWAVAEASSIGLPVVCLPLGGPPVLADQNAFPVSLDEDLVGAVCAQMVRAAASEGQPHRRWSVDRLPAIVKGWYADAHSVSHQRVEGPTTAW</sequence>
<name>A0A1I1I2J5_9ACTN</name>
<dbReference type="CDD" id="cd03801">
    <property type="entry name" value="GT4_PimA-like"/>
    <property type="match status" value="1"/>
</dbReference>
<evidence type="ECO:0000313" key="4">
    <source>
        <dbReference type="Proteomes" id="UP000198832"/>
    </source>
</evidence>
<dbReference type="InterPro" id="IPR001296">
    <property type="entry name" value="Glyco_trans_1"/>
</dbReference>
<gene>
    <name evidence="3" type="ORF">SAMN04487968_10513</name>
</gene>
<dbReference type="AlphaFoldDB" id="A0A1I1I2J5"/>
<dbReference type="Gene3D" id="3.40.50.2000">
    <property type="entry name" value="Glycogen Phosphorylase B"/>
    <property type="match status" value="2"/>
</dbReference>
<dbReference type="PANTHER" id="PTHR12526:SF635">
    <property type="entry name" value="GLYCOSYL TRANSFERASE GROUP 1"/>
    <property type="match status" value="1"/>
</dbReference>
<keyword evidence="1 3" id="KW-0808">Transferase</keyword>
<keyword evidence="4" id="KW-1185">Reference proteome</keyword>
<proteinExistence type="predicted"/>
<evidence type="ECO:0000313" key="3">
    <source>
        <dbReference type="EMBL" id="SFC27440.1"/>
    </source>
</evidence>
<dbReference type="EMBL" id="FOLB01000005">
    <property type="protein sequence ID" value="SFC27440.1"/>
    <property type="molecule type" value="Genomic_DNA"/>
</dbReference>
<dbReference type="SUPFAM" id="SSF53756">
    <property type="entry name" value="UDP-Glycosyltransferase/glycogen phosphorylase"/>
    <property type="match status" value="1"/>
</dbReference>
<accession>A0A1I1I2J5</accession>
<reference evidence="3 4" key="1">
    <citation type="submission" date="2016-10" db="EMBL/GenBank/DDBJ databases">
        <authorList>
            <person name="de Groot N.N."/>
        </authorList>
    </citation>
    <scope>NUCLEOTIDE SEQUENCE [LARGE SCALE GENOMIC DNA]</scope>
    <source>
        <strain evidence="3 4">CGMCC 1.7056</strain>
    </source>
</reference>
<dbReference type="STRING" id="574651.SAMN04487968_10513"/>
<evidence type="ECO:0000259" key="2">
    <source>
        <dbReference type="Pfam" id="PF00534"/>
    </source>
</evidence>
<protein>
    <submittedName>
        <fullName evidence="3">Glycosyltransferase involved in cell wall bisynthesis</fullName>
    </submittedName>
</protein>